<dbReference type="PANTHER" id="PTHR10872">
    <property type="entry name" value="SH2B ADAPTER PROTEIN"/>
    <property type="match status" value="1"/>
</dbReference>
<dbReference type="Pfam" id="PF08916">
    <property type="entry name" value="Phe_ZIP"/>
    <property type="match status" value="1"/>
</dbReference>
<dbReference type="SMART" id="SM00252">
    <property type="entry name" value="SH2"/>
    <property type="match status" value="1"/>
</dbReference>
<dbReference type="GO" id="GO:0035556">
    <property type="term" value="P:intracellular signal transduction"/>
    <property type="evidence" value="ECO:0007669"/>
    <property type="project" value="TreeGrafter"/>
</dbReference>
<keyword evidence="3" id="KW-0597">Phosphoprotein</keyword>
<comment type="similarity">
    <text evidence="2">Belongs to the SH2B adapter family.</text>
</comment>
<feature type="compositionally biased region" description="Acidic residues" evidence="6">
    <location>
        <begin position="292"/>
        <end position="307"/>
    </location>
</feature>
<evidence type="ECO:0000313" key="10">
    <source>
        <dbReference type="Proteomes" id="UP000054843"/>
    </source>
</evidence>
<feature type="region of interest" description="Disordered" evidence="6">
    <location>
        <begin position="90"/>
        <end position="109"/>
    </location>
</feature>
<dbReference type="Gene3D" id="3.30.505.10">
    <property type="entry name" value="SH2 domain"/>
    <property type="match status" value="1"/>
</dbReference>
<keyword evidence="10" id="KW-1185">Reference proteome</keyword>
<reference evidence="9 10" key="1">
    <citation type="submission" date="2015-01" db="EMBL/GenBank/DDBJ databases">
        <title>Evolution of Trichinella species and genotypes.</title>
        <authorList>
            <person name="Korhonen P.K."/>
            <person name="Edoardo P."/>
            <person name="Giuseppe L.R."/>
            <person name="Gasser R.B."/>
        </authorList>
    </citation>
    <scope>NUCLEOTIDE SEQUENCE [LARGE SCALE GENOMIC DNA]</scope>
    <source>
        <strain evidence="9">ISS1980</strain>
    </source>
</reference>
<dbReference type="InterPro" id="IPR013883">
    <property type="entry name" value="TF_Iwr1_dom"/>
</dbReference>
<dbReference type="Pfam" id="PF08574">
    <property type="entry name" value="Iwr1"/>
    <property type="match status" value="1"/>
</dbReference>
<gene>
    <name evidence="9" type="primary">Sh2b2</name>
    <name evidence="9" type="ORF">T10_4263</name>
</gene>
<dbReference type="GO" id="GO:0005886">
    <property type="term" value="C:plasma membrane"/>
    <property type="evidence" value="ECO:0007669"/>
    <property type="project" value="TreeGrafter"/>
</dbReference>
<keyword evidence="4 5" id="KW-0727">SH2 domain</keyword>
<feature type="region of interest" description="Disordered" evidence="6">
    <location>
        <begin position="270"/>
        <end position="317"/>
    </location>
</feature>
<dbReference type="SMART" id="SM00233">
    <property type="entry name" value="PH"/>
    <property type="match status" value="1"/>
</dbReference>
<dbReference type="AlphaFoldDB" id="A0A0V1MVJ4"/>
<dbReference type="Pfam" id="PF00169">
    <property type="entry name" value="PH"/>
    <property type="match status" value="1"/>
</dbReference>
<dbReference type="InterPro" id="IPR036290">
    <property type="entry name" value="Phe_ZIP_sf"/>
</dbReference>
<dbReference type="InterPro" id="IPR036860">
    <property type="entry name" value="SH2_dom_sf"/>
</dbReference>
<dbReference type="SUPFAM" id="SSF55550">
    <property type="entry name" value="SH2 domain"/>
    <property type="match status" value="1"/>
</dbReference>
<evidence type="ECO:0000256" key="1">
    <source>
        <dbReference type="ARBA" id="ARBA00010218"/>
    </source>
</evidence>
<comment type="similarity">
    <text evidence="1">Belongs to the IWR1/SLC7A6OS family.</text>
</comment>
<dbReference type="Gene3D" id="2.30.29.30">
    <property type="entry name" value="Pleckstrin-homology domain (PH domain)/Phosphotyrosine-binding domain (PTB)"/>
    <property type="match status" value="1"/>
</dbReference>
<dbReference type="Gene3D" id="6.10.140.110">
    <property type="match status" value="1"/>
</dbReference>
<dbReference type="GO" id="GO:0005068">
    <property type="term" value="F:transmembrane receptor protein tyrosine kinase adaptor activity"/>
    <property type="evidence" value="ECO:0007669"/>
    <property type="project" value="TreeGrafter"/>
</dbReference>
<feature type="compositionally biased region" description="Acidic residues" evidence="6">
    <location>
        <begin position="270"/>
        <end position="283"/>
    </location>
</feature>
<dbReference type="PRINTS" id="PR00401">
    <property type="entry name" value="SH2DOMAIN"/>
</dbReference>
<proteinExistence type="inferred from homology"/>
<feature type="domain" description="PH" evidence="8">
    <location>
        <begin position="568"/>
        <end position="674"/>
    </location>
</feature>
<dbReference type="PANTHER" id="PTHR10872:SF2">
    <property type="entry name" value="LNK, ISOFORM D"/>
    <property type="match status" value="1"/>
</dbReference>
<dbReference type="SUPFAM" id="SSF50729">
    <property type="entry name" value="PH domain-like"/>
    <property type="match status" value="1"/>
</dbReference>
<dbReference type="InterPro" id="IPR015012">
    <property type="entry name" value="Phe_ZIP"/>
</dbReference>
<evidence type="ECO:0000256" key="6">
    <source>
        <dbReference type="SAM" id="MobiDB-lite"/>
    </source>
</evidence>
<dbReference type="PROSITE" id="PS50001">
    <property type="entry name" value="SH2"/>
    <property type="match status" value="1"/>
</dbReference>
<dbReference type="STRING" id="268474.A0A0V1MVJ4"/>
<evidence type="ECO:0000313" key="9">
    <source>
        <dbReference type="EMBL" id="KRZ75817.1"/>
    </source>
</evidence>
<evidence type="ECO:0000256" key="4">
    <source>
        <dbReference type="ARBA" id="ARBA00022999"/>
    </source>
</evidence>
<comment type="caution">
    <text evidence="9">The sequence shown here is derived from an EMBL/GenBank/DDBJ whole genome shotgun (WGS) entry which is preliminary data.</text>
</comment>
<dbReference type="CDD" id="cd10346">
    <property type="entry name" value="SH2_SH2B_family"/>
    <property type="match status" value="1"/>
</dbReference>
<dbReference type="InterPro" id="IPR001849">
    <property type="entry name" value="PH_domain"/>
</dbReference>
<name>A0A0V1MVJ4_9BILA</name>
<protein>
    <submittedName>
        <fullName evidence="9">SH2B adapter protein 2</fullName>
    </submittedName>
</protein>
<evidence type="ECO:0000259" key="7">
    <source>
        <dbReference type="PROSITE" id="PS50001"/>
    </source>
</evidence>
<dbReference type="InterPro" id="IPR030523">
    <property type="entry name" value="SH2B"/>
</dbReference>
<dbReference type="InterPro" id="IPR011993">
    <property type="entry name" value="PH-like_dom_sf"/>
</dbReference>
<dbReference type="CDD" id="cd01231">
    <property type="entry name" value="PH_SH2B_family"/>
    <property type="match status" value="1"/>
</dbReference>
<dbReference type="OrthoDB" id="10047184at2759"/>
<sequence length="991" mass="111013">MKIMINVKIIIFKQLKTNAEYKRMLILRYYSTNLPIIIEIVSAFGSAPAATKWVSFVLQNQTLCTIMSLPVLYRVKRQADEKPFALTEICSKKRRPDETSPPLSGGEPVTLDSQLLNDLESSIPSACLQKWKKLKLVDLKRSTTTTTTGSDGGEGAEISWMVDTVSLLDLTELRRKSRKRYTTDEDENEGGGIEDYIKKLSFSEKKQNNFESKITCNDVIMERTTLDDRFLWSRIDDSEGLAYDYLFLPSNEENPVQPEDENVYLWEGEVDDNNDDEDSEDSNAENYYTNDYPEEEEEGEEYYEADDTQSKGEASKVGAAEATATATTIKQENFSFGLASFSSSGYPSTMISNQQKNHVELLNGGAVLQANVAAEPRASLVWTEFCESCAKFAAYDFAQSWRNYLTLNPQMIDRVSEQEAAAKFVQAFGSYFENEARRICRSSRLLNESIISCGSHILPPEPGTSRNGAPAQYVNSLCSSETDSDSSLNDALSTDYDIKKKKNFFTRFSYKSVKRSFFKKQSSDETVFAPGSSDCDPARNSLLLMKHRKKGKAGTGTTLLTTTKTVVEVVREGSVNFICGKELDGESWEKGRMVLVKTAGGYLLEFYSPPKASKPKNGIFCFLITEVRETTALETPDSEHTFVLKAENLKEYIVQAKSHKDMRSWLSVIRSCMDNSLCTENANTSSERLSIIANACTKTDSGYRSGDFHSLPLRGSSGTRKTPHIRLSSLFTGRDLTGSSANHSHLASQLRRSYSSSQASHVNMAVRQLHSSGSALLNSLRGLQMSTGAIHDNSCPFGILRMLENYPWFHGSLSRRDATNLVVQCGVDGHGLFLVRQSETRTGEYVLTFNCYGRAKHLRITVLARGHCRVQHLWFESIFDMLDHFRSHHIPLQTSARDNHSANVGVMLLDYVIVWPPQQGPQITTGPVDPRNYMTHGGSVRLTTRSLEQLALEQNYQHPTAIPRDHCHGRAAMLTQYLCLSSQSLFLVLNL</sequence>
<dbReference type="PROSITE" id="PS50003">
    <property type="entry name" value="PH_DOMAIN"/>
    <property type="match status" value="1"/>
</dbReference>
<feature type="domain" description="SH2" evidence="7">
    <location>
        <begin position="808"/>
        <end position="912"/>
    </location>
</feature>
<dbReference type="EMBL" id="JYDO01000034">
    <property type="protein sequence ID" value="KRZ75817.1"/>
    <property type="molecule type" value="Genomic_DNA"/>
</dbReference>
<dbReference type="SUPFAM" id="SSF109805">
    <property type="entry name" value="Phenylalanine zipper"/>
    <property type="match status" value="1"/>
</dbReference>
<evidence type="ECO:0000256" key="3">
    <source>
        <dbReference type="ARBA" id="ARBA00022553"/>
    </source>
</evidence>
<evidence type="ECO:0000256" key="2">
    <source>
        <dbReference type="ARBA" id="ARBA00010220"/>
    </source>
</evidence>
<accession>A0A0V1MVJ4</accession>
<dbReference type="Pfam" id="PF00017">
    <property type="entry name" value="SH2"/>
    <property type="match status" value="1"/>
</dbReference>
<evidence type="ECO:0000256" key="5">
    <source>
        <dbReference type="PROSITE-ProRule" id="PRU00191"/>
    </source>
</evidence>
<organism evidence="9 10">
    <name type="scientific">Trichinella papuae</name>
    <dbReference type="NCBI Taxonomy" id="268474"/>
    <lineage>
        <taxon>Eukaryota</taxon>
        <taxon>Metazoa</taxon>
        <taxon>Ecdysozoa</taxon>
        <taxon>Nematoda</taxon>
        <taxon>Enoplea</taxon>
        <taxon>Dorylaimia</taxon>
        <taxon>Trichinellida</taxon>
        <taxon>Trichinellidae</taxon>
        <taxon>Trichinella</taxon>
    </lineage>
</organism>
<evidence type="ECO:0000259" key="8">
    <source>
        <dbReference type="PROSITE" id="PS50003"/>
    </source>
</evidence>
<dbReference type="Proteomes" id="UP000054843">
    <property type="component" value="Unassembled WGS sequence"/>
</dbReference>
<dbReference type="InterPro" id="IPR000980">
    <property type="entry name" value="SH2"/>
</dbReference>
<dbReference type="InterPro" id="IPR035057">
    <property type="entry name" value="SH2B1_SH2"/>
</dbReference>